<evidence type="ECO:0000256" key="1">
    <source>
        <dbReference type="SAM" id="Phobius"/>
    </source>
</evidence>
<reference evidence="3 4" key="1">
    <citation type="submission" date="2021-08" db="EMBL/GenBank/DDBJ databases">
        <title>Genomic Architecture of Streptomyces flavotricini NGL1 and Streptomyces erythrochromogenes HMS4 With Differential Plant Beneficial attributes and laccase production capabilities.</title>
        <authorList>
            <person name="Salwan R."/>
            <person name="Kaur R."/>
            <person name="Sharma V."/>
        </authorList>
    </citation>
    <scope>NUCLEOTIDE SEQUENCE [LARGE SCALE GENOMIC DNA]</scope>
    <source>
        <strain evidence="3 4">NGL1</strain>
    </source>
</reference>
<sequence length="280" mass="28535">MVGRGGGGGARYIDRVLSRLTRLPRPAALAVCAVPVLGLFAVAAFAPLPFVIAQPGLTADVLGDRDGKPVITVTGAPTRQTTGQLRMTTIQATGPSTTVTLPELVDDWFDSTRAVMPKEAVYPSGGSDKEIEAHNLEQMAASQSTATQAALGFLHKDPKDVKVQLNLADVGGPSAGLLFSLGIIDKLDGDGSGGDLTGGRTIAGTGTISADGKVGAVGGVALKTQAAQRDGASVFLVPEAECSDAQSELPEGLRLVPVSSLTDAVQALRALTRGEPVPSC</sequence>
<feature type="transmembrane region" description="Helical" evidence="1">
    <location>
        <begin position="27"/>
        <end position="48"/>
    </location>
</feature>
<evidence type="ECO:0000313" key="4">
    <source>
        <dbReference type="Proteomes" id="UP001520654"/>
    </source>
</evidence>
<dbReference type="Proteomes" id="UP001520654">
    <property type="component" value="Unassembled WGS sequence"/>
</dbReference>
<gene>
    <name evidence="3" type="ORF">K7B10_24935</name>
</gene>
<dbReference type="EMBL" id="JAINUL010000001">
    <property type="protein sequence ID" value="MCC0097961.1"/>
    <property type="molecule type" value="Genomic_DNA"/>
</dbReference>
<proteinExistence type="predicted"/>
<keyword evidence="1" id="KW-1133">Transmembrane helix</keyword>
<organism evidence="3 4">
    <name type="scientific">Streptomyces flavotricini</name>
    <dbReference type="NCBI Taxonomy" id="66888"/>
    <lineage>
        <taxon>Bacteria</taxon>
        <taxon>Bacillati</taxon>
        <taxon>Actinomycetota</taxon>
        <taxon>Actinomycetes</taxon>
        <taxon>Kitasatosporales</taxon>
        <taxon>Streptomycetaceae</taxon>
        <taxon>Streptomyces</taxon>
    </lineage>
</organism>
<dbReference type="InterPro" id="IPR027065">
    <property type="entry name" value="Lon_Prtase"/>
</dbReference>
<accession>A0ABS8E9X8</accession>
<dbReference type="InterPro" id="IPR014721">
    <property type="entry name" value="Ribsml_uS5_D2-typ_fold_subgr"/>
</dbReference>
<dbReference type="SUPFAM" id="SSF54211">
    <property type="entry name" value="Ribosomal protein S5 domain 2-like"/>
    <property type="match status" value="1"/>
</dbReference>
<evidence type="ECO:0000313" key="3">
    <source>
        <dbReference type="EMBL" id="MCC0097961.1"/>
    </source>
</evidence>
<keyword evidence="1" id="KW-0812">Transmembrane</keyword>
<keyword evidence="4" id="KW-1185">Reference proteome</keyword>
<dbReference type="Pfam" id="PF05362">
    <property type="entry name" value="Lon_C"/>
    <property type="match status" value="1"/>
</dbReference>
<dbReference type="InterPro" id="IPR020568">
    <property type="entry name" value="Ribosomal_Su5_D2-typ_SF"/>
</dbReference>
<protein>
    <recommendedName>
        <fullName evidence="2">Lon proteolytic domain-containing protein</fullName>
    </recommendedName>
</protein>
<name>A0ABS8E9X8_9ACTN</name>
<dbReference type="PANTHER" id="PTHR10046">
    <property type="entry name" value="ATP DEPENDENT LON PROTEASE FAMILY MEMBER"/>
    <property type="match status" value="1"/>
</dbReference>
<comment type="caution">
    <text evidence="3">The sequence shown here is derived from an EMBL/GenBank/DDBJ whole genome shotgun (WGS) entry which is preliminary data.</text>
</comment>
<dbReference type="InterPro" id="IPR008269">
    <property type="entry name" value="Lon_proteolytic"/>
</dbReference>
<evidence type="ECO:0000259" key="2">
    <source>
        <dbReference type="Pfam" id="PF05362"/>
    </source>
</evidence>
<keyword evidence="1" id="KW-0472">Membrane</keyword>
<feature type="domain" description="Lon proteolytic" evidence="2">
    <location>
        <begin position="171"/>
        <end position="263"/>
    </location>
</feature>
<dbReference type="Gene3D" id="3.30.230.10">
    <property type="match status" value="1"/>
</dbReference>